<dbReference type="AlphaFoldDB" id="A0A852X2L8"/>
<dbReference type="Proteomes" id="UP000592181">
    <property type="component" value="Unassembled WGS sequence"/>
</dbReference>
<reference evidence="1 2" key="1">
    <citation type="submission" date="2020-07" db="EMBL/GenBank/DDBJ databases">
        <title>Sequencing the genomes of 1000 actinobacteria strains.</title>
        <authorList>
            <person name="Klenk H.-P."/>
        </authorList>
    </citation>
    <scope>NUCLEOTIDE SEQUENCE [LARGE SCALE GENOMIC DNA]</scope>
    <source>
        <strain evidence="1 2">DSM 24723</strain>
    </source>
</reference>
<dbReference type="RefSeq" id="WP_179462933.1">
    <property type="nucleotide sequence ID" value="NZ_JACBZX010000001.1"/>
</dbReference>
<evidence type="ECO:0000313" key="2">
    <source>
        <dbReference type="Proteomes" id="UP000592181"/>
    </source>
</evidence>
<dbReference type="EMBL" id="JACBZX010000001">
    <property type="protein sequence ID" value="NYG37592.1"/>
    <property type="molecule type" value="Genomic_DNA"/>
</dbReference>
<gene>
    <name evidence="1" type="ORF">BJY28_002061</name>
</gene>
<organism evidence="1 2">
    <name type="scientific">Janibacter alkaliphilus</name>
    <dbReference type="NCBI Taxonomy" id="1069963"/>
    <lineage>
        <taxon>Bacteria</taxon>
        <taxon>Bacillati</taxon>
        <taxon>Actinomycetota</taxon>
        <taxon>Actinomycetes</taxon>
        <taxon>Micrococcales</taxon>
        <taxon>Intrasporangiaceae</taxon>
        <taxon>Janibacter</taxon>
    </lineage>
</organism>
<protein>
    <recommendedName>
        <fullName evidence="3">Transcriptional regulator, AbiEi antitoxin, Type IV TA system</fullName>
    </recommendedName>
</protein>
<proteinExistence type="predicted"/>
<evidence type="ECO:0008006" key="3">
    <source>
        <dbReference type="Google" id="ProtNLM"/>
    </source>
</evidence>
<accession>A0A852X2L8</accession>
<comment type="caution">
    <text evidence="1">The sequence shown here is derived from an EMBL/GenBank/DDBJ whole genome shotgun (WGS) entry which is preliminary data.</text>
</comment>
<evidence type="ECO:0000313" key="1">
    <source>
        <dbReference type="EMBL" id="NYG37592.1"/>
    </source>
</evidence>
<keyword evidence="2" id="KW-1185">Reference proteome</keyword>
<name>A0A852X2L8_9MICO</name>
<sequence>MPRSADTTSPSGLTEAALAHVARQDGLVTRSQLLDSGVSKATIRWRAGRTWLALLPSVYLVTGGPPTHRQREIGALLWGGGRAYLTGSAAARHHGMILPPLATLEMLAPAPARSRGHGFASLRRTTIDDPAVVSVGPLRYASAARAVLDLAHARPGSAARSALLIEAVQRGVTSPEELHAWICRLRTRDAARLLRPLEHAASGAWSVPEVQLLELVATSSILPEPMLNPTLRDEGGRRLLTPDVWFDEVAMAVMVHSHLFHSTGRDWVQTVESDGELTRRGVLVLGITPTGMREDPVGTLRRVEDSHAIAARRPRPGVVATPRPVVRSA</sequence>